<dbReference type="InterPro" id="IPR002083">
    <property type="entry name" value="MATH/TRAF_dom"/>
</dbReference>
<feature type="transmembrane region" description="Helical" evidence="1">
    <location>
        <begin position="146"/>
        <end position="166"/>
    </location>
</feature>
<accession>A0A2T8IF26</accession>
<dbReference type="GO" id="GO:0016567">
    <property type="term" value="P:protein ubiquitination"/>
    <property type="evidence" value="ECO:0007669"/>
    <property type="project" value="InterPro"/>
</dbReference>
<dbReference type="Proteomes" id="UP000243499">
    <property type="component" value="Chromosome 6"/>
</dbReference>
<dbReference type="InterPro" id="IPR008974">
    <property type="entry name" value="TRAF-like"/>
</dbReference>
<keyword evidence="1" id="KW-1133">Transmembrane helix</keyword>
<dbReference type="Gramene" id="PVH36281">
    <property type="protein sequence ID" value="PVH36281"/>
    <property type="gene ID" value="PAHAL_6G038000"/>
</dbReference>
<protein>
    <recommendedName>
        <fullName evidence="2">MATH domain-containing protein</fullName>
    </recommendedName>
</protein>
<dbReference type="CDD" id="cd00121">
    <property type="entry name" value="MATH"/>
    <property type="match status" value="1"/>
</dbReference>
<name>A0A2T8IF26_9POAL</name>
<evidence type="ECO:0000256" key="1">
    <source>
        <dbReference type="SAM" id="Phobius"/>
    </source>
</evidence>
<proteinExistence type="predicted"/>
<sequence>MTLPGGERITSEPFDVGGRDWPVDYYPNGPYAFRDDSDSIALYLRLAGSHKKERVRAAYKFSLLDPAGNAAYELPKETAIFTAAAHVYGVPQCEGEEAAGDPGRGYACFITKEELRRRGKSLLREDTLAIRCDVVVAEVETLDVRFVSLLLLLLFVTSFNLFLFCSPNRKKIRWGRFQTLSRADPCWMNAAWTV</sequence>
<dbReference type="PROSITE" id="PS50144">
    <property type="entry name" value="MATH"/>
    <property type="match status" value="1"/>
</dbReference>
<gene>
    <name evidence="3" type="ORF">PAHAL_6G038000</name>
</gene>
<dbReference type="AlphaFoldDB" id="A0A2T8IF26"/>
<feature type="domain" description="MATH" evidence="2">
    <location>
        <begin position="1"/>
        <end position="134"/>
    </location>
</feature>
<reference evidence="3" key="1">
    <citation type="submission" date="2018-04" db="EMBL/GenBank/DDBJ databases">
        <title>WGS assembly of Panicum hallii.</title>
        <authorList>
            <person name="Lovell J."/>
            <person name="Jenkins J."/>
            <person name="Lowry D."/>
            <person name="Mamidi S."/>
            <person name="Sreedasyam A."/>
            <person name="Weng X."/>
            <person name="Barry K."/>
            <person name="Bonette J."/>
            <person name="Campitelli B."/>
            <person name="Daum C."/>
            <person name="Gordon S."/>
            <person name="Gould B."/>
            <person name="Lipzen A."/>
            <person name="Macqueen A."/>
            <person name="Palacio-Mejia J."/>
            <person name="Plott C."/>
            <person name="Shakirov E."/>
            <person name="Shu S."/>
            <person name="Yoshinaga Y."/>
            <person name="Zane M."/>
            <person name="Rokhsar D."/>
            <person name="Grimwood J."/>
            <person name="Schmutz J."/>
            <person name="Juenger T."/>
        </authorList>
    </citation>
    <scope>NUCLEOTIDE SEQUENCE [LARGE SCALE GENOMIC DNA]</scope>
    <source>
        <strain evidence="3">FIL2</strain>
    </source>
</reference>
<dbReference type="PANTHER" id="PTHR26379:SF282">
    <property type="entry name" value="OS04G0433000 PROTEIN"/>
    <property type="match status" value="1"/>
</dbReference>
<organism evidence="3">
    <name type="scientific">Panicum hallii</name>
    <dbReference type="NCBI Taxonomy" id="206008"/>
    <lineage>
        <taxon>Eukaryota</taxon>
        <taxon>Viridiplantae</taxon>
        <taxon>Streptophyta</taxon>
        <taxon>Embryophyta</taxon>
        <taxon>Tracheophyta</taxon>
        <taxon>Spermatophyta</taxon>
        <taxon>Magnoliopsida</taxon>
        <taxon>Liliopsida</taxon>
        <taxon>Poales</taxon>
        <taxon>Poaceae</taxon>
        <taxon>PACMAD clade</taxon>
        <taxon>Panicoideae</taxon>
        <taxon>Panicodae</taxon>
        <taxon>Paniceae</taxon>
        <taxon>Panicinae</taxon>
        <taxon>Panicum</taxon>
        <taxon>Panicum sect. Panicum</taxon>
    </lineage>
</organism>
<keyword evidence="1" id="KW-0472">Membrane</keyword>
<dbReference type="SUPFAM" id="SSF49599">
    <property type="entry name" value="TRAF domain-like"/>
    <property type="match status" value="1"/>
</dbReference>
<keyword evidence="1" id="KW-0812">Transmembrane</keyword>
<dbReference type="Gene3D" id="2.60.210.10">
    <property type="entry name" value="Apoptosis, Tumor Necrosis Factor Receptor Associated Protein 2, Chain A"/>
    <property type="match status" value="1"/>
</dbReference>
<dbReference type="PANTHER" id="PTHR26379">
    <property type="entry name" value="BTB/POZ AND MATH DOMAIN-CONTAINING PROTEIN 1"/>
    <property type="match status" value="1"/>
</dbReference>
<evidence type="ECO:0000259" key="2">
    <source>
        <dbReference type="PROSITE" id="PS50144"/>
    </source>
</evidence>
<dbReference type="Pfam" id="PF22486">
    <property type="entry name" value="MATH_2"/>
    <property type="match status" value="1"/>
</dbReference>
<dbReference type="EMBL" id="CM008051">
    <property type="protein sequence ID" value="PVH36281.1"/>
    <property type="molecule type" value="Genomic_DNA"/>
</dbReference>
<evidence type="ECO:0000313" key="3">
    <source>
        <dbReference type="EMBL" id="PVH36281.1"/>
    </source>
</evidence>
<dbReference type="InterPro" id="IPR045005">
    <property type="entry name" value="BPM1-6"/>
</dbReference>